<reference evidence="1 2" key="1">
    <citation type="submission" date="2022-05" db="EMBL/GenBank/DDBJ databases">
        <authorList>
            <consortium name="Genoscope - CEA"/>
            <person name="William W."/>
        </authorList>
    </citation>
    <scope>NUCLEOTIDE SEQUENCE [LARGE SCALE GENOMIC DNA]</scope>
</reference>
<protein>
    <submittedName>
        <fullName evidence="1">Uncharacterized protein</fullName>
    </submittedName>
</protein>
<sequence length="171" mass="19572">MEISEGVIRRGRMDLHNSSVDTKPEFNNQINTWIQDDKTGKERAETDSHITAECKKLAQNQYKNWRHDKVAQVLHWNLSKKFNLQCSETWPACPFDTRVAEKQKEKIQHASGLKSGSAIWNCRSVISVTPIVIEALGTVSKHLRVWISKLGTPGIIDCSRKLVCCWEQLRS</sequence>
<proteinExistence type="predicted"/>
<dbReference type="Proteomes" id="UP001159427">
    <property type="component" value="Unassembled WGS sequence"/>
</dbReference>
<comment type="caution">
    <text evidence="1">The sequence shown here is derived from an EMBL/GenBank/DDBJ whole genome shotgun (WGS) entry which is preliminary data.</text>
</comment>
<keyword evidence="2" id="KW-1185">Reference proteome</keyword>
<accession>A0ABN8RC97</accession>
<organism evidence="1 2">
    <name type="scientific">Porites evermanni</name>
    <dbReference type="NCBI Taxonomy" id="104178"/>
    <lineage>
        <taxon>Eukaryota</taxon>
        <taxon>Metazoa</taxon>
        <taxon>Cnidaria</taxon>
        <taxon>Anthozoa</taxon>
        <taxon>Hexacorallia</taxon>
        <taxon>Scleractinia</taxon>
        <taxon>Fungiina</taxon>
        <taxon>Poritidae</taxon>
        <taxon>Porites</taxon>
    </lineage>
</organism>
<evidence type="ECO:0000313" key="1">
    <source>
        <dbReference type="EMBL" id="CAH3176921.1"/>
    </source>
</evidence>
<dbReference type="EMBL" id="CALNXI010001781">
    <property type="protein sequence ID" value="CAH3176921.1"/>
    <property type="molecule type" value="Genomic_DNA"/>
</dbReference>
<gene>
    <name evidence="1" type="ORF">PEVE_00010918</name>
</gene>
<name>A0ABN8RC97_9CNID</name>
<evidence type="ECO:0000313" key="2">
    <source>
        <dbReference type="Proteomes" id="UP001159427"/>
    </source>
</evidence>